<keyword evidence="15" id="KW-1185">Reference proteome</keyword>
<proteinExistence type="inferred from homology"/>
<dbReference type="Gene3D" id="2.60.40.1180">
    <property type="entry name" value="Golgi alpha-mannosidase II"/>
    <property type="match status" value="1"/>
</dbReference>
<protein>
    <recommendedName>
        <fullName evidence="7">Glucan 1,6-alpha-glucosidase</fullName>
        <ecNumber evidence="6">3.2.1.70</ecNumber>
    </recommendedName>
    <alternativeName>
        <fullName evidence="9">Dextran glucosidase</fullName>
    </alternativeName>
    <alternativeName>
        <fullName evidence="10">Exo-1,6-alpha-glucosidase</fullName>
    </alternativeName>
    <alternativeName>
        <fullName evidence="8">Glucodextranase</fullName>
    </alternativeName>
</protein>
<evidence type="ECO:0000313" key="15">
    <source>
        <dbReference type="Proteomes" id="UP000218979"/>
    </source>
</evidence>
<dbReference type="GO" id="GO:0009313">
    <property type="term" value="P:oligosaccharide catabolic process"/>
    <property type="evidence" value="ECO:0007669"/>
    <property type="project" value="TreeGrafter"/>
</dbReference>
<evidence type="ECO:0000256" key="8">
    <source>
        <dbReference type="ARBA" id="ARBA00078103"/>
    </source>
</evidence>
<evidence type="ECO:0000256" key="7">
    <source>
        <dbReference type="ARBA" id="ARBA00070448"/>
    </source>
</evidence>
<keyword evidence="2" id="KW-0378">Hydrolase</keyword>
<evidence type="ECO:0000313" key="14">
    <source>
        <dbReference type="Proteomes" id="UP000185655"/>
    </source>
</evidence>
<name>A0A1K2HIM6_9LACT</name>
<gene>
    <name evidence="12" type="ORF">RR45_GL001221</name>
    <name evidence="13" type="ORF">SAMN02746068_02006</name>
</gene>
<accession>A0A1K2HIM6</accession>
<evidence type="ECO:0000256" key="6">
    <source>
        <dbReference type="ARBA" id="ARBA00066532"/>
    </source>
</evidence>
<evidence type="ECO:0000256" key="1">
    <source>
        <dbReference type="ARBA" id="ARBA00008061"/>
    </source>
</evidence>
<organism evidence="13 14">
    <name type="scientific">Pseudolactococcus chungangensis CAU 28 = DSM 22330</name>
    <dbReference type="NCBI Taxonomy" id="1122154"/>
    <lineage>
        <taxon>Bacteria</taxon>
        <taxon>Bacillati</taxon>
        <taxon>Bacillota</taxon>
        <taxon>Bacilli</taxon>
        <taxon>Lactobacillales</taxon>
        <taxon>Streptococcaceae</taxon>
        <taxon>Pseudolactococcus</taxon>
    </lineage>
</organism>
<comment type="similarity">
    <text evidence="1">Belongs to the glycosyl hydrolase 13 family.</text>
</comment>
<dbReference type="Proteomes" id="UP000185655">
    <property type="component" value="Unassembled WGS sequence"/>
</dbReference>
<dbReference type="InterPro" id="IPR006047">
    <property type="entry name" value="GH13_cat_dom"/>
</dbReference>
<reference evidence="13 14" key="2">
    <citation type="submission" date="2016-11" db="EMBL/GenBank/DDBJ databases">
        <authorList>
            <person name="Jaros S."/>
            <person name="Januszkiewicz K."/>
            <person name="Wedrychowicz H."/>
        </authorList>
    </citation>
    <scope>NUCLEOTIDE SEQUENCE [LARGE SCALE GENOMIC DNA]</scope>
    <source>
        <strain evidence="13 14">DSM 22330</strain>
    </source>
</reference>
<reference evidence="12 15" key="1">
    <citation type="submission" date="2014-12" db="EMBL/GenBank/DDBJ databases">
        <title>Draft genome sequences of 10 type strains of Lactococcus.</title>
        <authorList>
            <person name="Sun Z."/>
            <person name="Zhong Z."/>
            <person name="Liu W."/>
            <person name="Zhang W."/>
            <person name="Zhang H."/>
        </authorList>
    </citation>
    <scope>NUCLEOTIDE SEQUENCE [LARGE SCALE GENOMIC DNA]</scope>
    <source>
        <strain evidence="12 15">DSM 22330</strain>
    </source>
</reference>
<dbReference type="Gene3D" id="3.20.20.80">
    <property type="entry name" value="Glycosidases"/>
    <property type="match status" value="1"/>
</dbReference>
<keyword evidence="3" id="KW-0326">Glycosidase</keyword>
<dbReference type="SMART" id="SM00642">
    <property type="entry name" value="Aamy"/>
    <property type="match status" value="1"/>
</dbReference>
<dbReference type="PANTHER" id="PTHR10357">
    <property type="entry name" value="ALPHA-AMYLASE FAMILY MEMBER"/>
    <property type="match status" value="1"/>
</dbReference>
<dbReference type="InterPro" id="IPR017853">
    <property type="entry name" value="GH"/>
</dbReference>
<dbReference type="GO" id="GO:0043896">
    <property type="term" value="F:glucan 1,6-alpha-glucosidase activity"/>
    <property type="evidence" value="ECO:0007669"/>
    <property type="project" value="UniProtKB-EC"/>
</dbReference>
<dbReference type="EC" id="3.2.1.70" evidence="6"/>
<evidence type="ECO:0000259" key="11">
    <source>
        <dbReference type="SMART" id="SM00642"/>
    </source>
</evidence>
<dbReference type="GO" id="GO:0004556">
    <property type="term" value="F:alpha-amylase activity"/>
    <property type="evidence" value="ECO:0007669"/>
    <property type="project" value="TreeGrafter"/>
</dbReference>
<dbReference type="EMBL" id="JXJT01000028">
    <property type="protein sequence ID" value="PCS00496.1"/>
    <property type="molecule type" value="Genomic_DNA"/>
</dbReference>
<evidence type="ECO:0000256" key="5">
    <source>
        <dbReference type="ARBA" id="ARBA00058853"/>
    </source>
</evidence>
<dbReference type="STRING" id="1122154.SAMN02746068_02006"/>
<comment type="catalytic activity">
    <reaction evidence="4">
        <text>Hydrolysis of (1-&gt;6)-alpha-D-glucosidic linkages in (1-&gt;6)-alpha-D-glucans and derived oligosaccharides.</text>
        <dbReference type="EC" id="3.2.1.70"/>
    </reaction>
</comment>
<evidence type="ECO:0000256" key="3">
    <source>
        <dbReference type="ARBA" id="ARBA00023295"/>
    </source>
</evidence>
<feature type="domain" description="Glycosyl hydrolase family 13 catalytic" evidence="11">
    <location>
        <begin position="58"/>
        <end position="463"/>
    </location>
</feature>
<evidence type="ECO:0000256" key="9">
    <source>
        <dbReference type="ARBA" id="ARBA00081848"/>
    </source>
</evidence>
<dbReference type="PANTHER" id="PTHR10357:SF184">
    <property type="entry name" value="OLIGO-1,6-GLUCOSIDASE 1"/>
    <property type="match status" value="1"/>
</dbReference>
<dbReference type="Gene3D" id="3.90.400.10">
    <property type="entry name" value="Oligo-1,6-glucosidase, Domain 2"/>
    <property type="match status" value="1"/>
</dbReference>
<dbReference type="AlphaFoldDB" id="A0A1K2HIM6"/>
<dbReference type="FunFam" id="3.90.400.10:FF:000002">
    <property type="entry name" value="Sucrose isomerase"/>
    <property type="match status" value="1"/>
</dbReference>
<evidence type="ECO:0000313" key="13">
    <source>
        <dbReference type="EMBL" id="SFZ76614.1"/>
    </source>
</evidence>
<dbReference type="Pfam" id="PF00128">
    <property type="entry name" value="Alpha-amylase"/>
    <property type="match status" value="1"/>
</dbReference>
<dbReference type="SUPFAM" id="SSF51445">
    <property type="entry name" value="(Trans)glycosidases"/>
    <property type="match status" value="1"/>
</dbReference>
<sequence>MILSARLSVAYGKIPNLHLRLLDAKNTSTELNSHLNILKGEKVKNMRDKWWQDAVIYQVYPKSFNDTTGSGYGDITGIIEKLPYLEKLGVDGLWLSPVYLSPQVDNGYDITDYRVIDTMFGSNEDMYRLIEAAHDKNIKIIMDFVANHTSDQCVWFQESRKGTDNFFSDFYIWQDAKPDGSEPNNWGSSFGGSAWTWDEKREQYYLHYYAAEQPDLNWENPHVRAYIYDMMRFWKQKGVDGWRMDVITSISKDQDFPDNARDLTTTNQQNGPRMHEFIHEMNQEILTPLDMMTVGESPAAKSWDAWELVSPEREELDMIFTFEHMHIDRKAGDVNGRWALQDRDLVKLKDILSNWQLELRDKGWNALYFENHDRARVISRWGNDTTYRYECATAFATILHGLQGTPFIYQGEEIGMTNPEFELGEYVDIELKGNYQHFVVEQQTMTQADFLAAVHKISRDNARTPMQWDDSENAGFTNGTPWFKVNPNYPDINVAKDLKAEKSVFKYYQELIRLRKTEDILKTGTYKLLLPEDEAIFAYLRQNGSKTWLVLANLSENMIKLEELMPLPDVKATVIANYCDRTNLSETLRAYEAVIVEI</sequence>
<evidence type="ECO:0000256" key="4">
    <source>
        <dbReference type="ARBA" id="ARBA00050879"/>
    </source>
</evidence>
<dbReference type="EMBL" id="FPKS01000017">
    <property type="protein sequence ID" value="SFZ76614.1"/>
    <property type="molecule type" value="Genomic_DNA"/>
</dbReference>
<evidence type="ECO:0000313" key="12">
    <source>
        <dbReference type="EMBL" id="PCS00496.1"/>
    </source>
</evidence>
<dbReference type="InterPro" id="IPR013780">
    <property type="entry name" value="Glyco_hydro_b"/>
</dbReference>
<evidence type="ECO:0000256" key="10">
    <source>
        <dbReference type="ARBA" id="ARBA00082008"/>
    </source>
</evidence>
<dbReference type="NCBIfam" id="NF008183">
    <property type="entry name" value="PRK10933.1"/>
    <property type="match status" value="1"/>
</dbReference>
<evidence type="ECO:0000256" key="2">
    <source>
        <dbReference type="ARBA" id="ARBA00022801"/>
    </source>
</evidence>
<comment type="function">
    <text evidence="5">The physiological substrates may be short isomaltosaccharides.</text>
</comment>
<dbReference type="InterPro" id="IPR045857">
    <property type="entry name" value="O16G_dom_2"/>
</dbReference>
<dbReference type="SUPFAM" id="SSF51011">
    <property type="entry name" value="Glycosyl hydrolase domain"/>
    <property type="match status" value="1"/>
</dbReference>
<dbReference type="CDD" id="cd11333">
    <property type="entry name" value="AmyAc_SI_OligoGlu_DGase"/>
    <property type="match status" value="1"/>
</dbReference>
<dbReference type="Proteomes" id="UP000218979">
    <property type="component" value="Unassembled WGS sequence"/>
</dbReference>
<dbReference type="FunFam" id="3.20.20.80:FF:000064">
    <property type="entry name" value="Oligo-1,6-glucosidase"/>
    <property type="match status" value="1"/>
</dbReference>